<dbReference type="AlphaFoldDB" id="A0A452IL66"/>
<name>A0A452IL66_9SAUR</name>
<keyword evidence="2" id="KW-1185">Reference proteome</keyword>
<sequence>QEVARHTVGPLNNQGTKGALEKDKVIVEKLNEFFKSVFTAEDLREIPTSEPFF</sequence>
<reference evidence="1" key="2">
    <citation type="submission" date="2025-08" db="UniProtKB">
        <authorList>
            <consortium name="Ensembl"/>
        </authorList>
    </citation>
    <scope>IDENTIFICATION</scope>
</reference>
<organism evidence="1 2">
    <name type="scientific">Gopherus agassizii</name>
    <name type="common">Agassiz's desert tortoise</name>
    <dbReference type="NCBI Taxonomy" id="38772"/>
    <lineage>
        <taxon>Eukaryota</taxon>
        <taxon>Metazoa</taxon>
        <taxon>Chordata</taxon>
        <taxon>Craniata</taxon>
        <taxon>Vertebrata</taxon>
        <taxon>Euteleostomi</taxon>
        <taxon>Archelosauria</taxon>
        <taxon>Testudinata</taxon>
        <taxon>Testudines</taxon>
        <taxon>Cryptodira</taxon>
        <taxon>Durocryptodira</taxon>
        <taxon>Testudinoidea</taxon>
        <taxon>Testudinidae</taxon>
        <taxon>Gopherus</taxon>
    </lineage>
</organism>
<reference evidence="1" key="3">
    <citation type="submission" date="2025-09" db="UniProtKB">
        <authorList>
            <consortium name="Ensembl"/>
        </authorList>
    </citation>
    <scope>IDENTIFICATION</scope>
</reference>
<reference evidence="2" key="1">
    <citation type="journal article" date="2017" name="PLoS ONE">
        <title>The Agassiz's desert tortoise genome provides a resource for the conservation of a threatened species.</title>
        <authorList>
            <person name="Tollis M."/>
            <person name="DeNardo D.F."/>
            <person name="Cornelius J.A."/>
            <person name="Dolby G.A."/>
            <person name="Edwards T."/>
            <person name="Henen B.T."/>
            <person name="Karl A.E."/>
            <person name="Murphy R.W."/>
            <person name="Kusumi K."/>
        </authorList>
    </citation>
    <scope>NUCLEOTIDE SEQUENCE [LARGE SCALE GENOMIC DNA]</scope>
</reference>
<dbReference type="Ensembl" id="ENSGAGT00000032681.1">
    <property type="protein sequence ID" value="ENSGAGP00000028766.1"/>
    <property type="gene ID" value="ENSGAGG00000020847.1"/>
</dbReference>
<dbReference type="STRING" id="38772.ENSGAGP00000028766"/>
<dbReference type="Proteomes" id="UP000291020">
    <property type="component" value="Unassembled WGS sequence"/>
</dbReference>
<proteinExistence type="predicted"/>
<protein>
    <submittedName>
        <fullName evidence="1">Uncharacterized protein</fullName>
    </submittedName>
</protein>
<evidence type="ECO:0000313" key="1">
    <source>
        <dbReference type="Ensembl" id="ENSGAGP00000028766.1"/>
    </source>
</evidence>
<accession>A0A452IL66</accession>
<evidence type="ECO:0000313" key="2">
    <source>
        <dbReference type="Proteomes" id="UP000291020"/>
    </source>
</evidence>